<comment type="caution">
    <text evidence="2">The sequence shown here is derived from an EMBL/GenBank/DDBJ whole genome shotgun (WGS) entry which is preliminary data.</text>
</comment>
<dbReference type="SUPFAM" id="SSF53850">
    <property type="entry name" value="Periplasmic binding protein-like II"/>
    <property type="match status" value="1"/>
</dbReference>
<dbReference type="InterPro" id="IPR050490">
    <property type="entry name" value="Bact_solute-bd_prot1"/>
</dbReference>
<keyword evidence="1" id="KW-0732">Signal</keyword>
<dbReference type="Pfam" id="PF01547">
    <property type="entry name" value="SBP_bac_1"/>
    <property type="match status" value="1"/>
</dbReference>
<dbReference type="PANTHER" id="PTHR43649:SF12">
    <property type="entry name" value="DIACETYLCHITOBIOSE BINDING PROTEIN DASA"/>
    <property type="match status" value="1"/>
</dbReference>
<keyword evidence="3" id="KW-1185">Reference proteome</keyword>
<organism evidence="2 3">
    <name type="scientific">Streptosporangium vulgare</name>
    <dbReference type="NCBI Taxonomy" id="46190"/>
    <lineage>
        <taxon>Bacteria</taxon>
        <taxon>Bacillati</taxon>
        <taxon>Actinomycetota</taxon>
        <taxon>Actinomycetes</taxon>
        <taxon>Streptosporangiales</taxon>
        <taxon>Streptosporangiaceae</taxon>
        <taxon>Streptosporangium</taxon>
    </lineage>
</organism>
<dbReference type="PANTHER" id="PTHR43649">
    <property type="entry name" value="ARABINOSE-BINDING PROTEIN-RELATED"/>
    <property type="match status" value="1"/>
</dbReference>
<accession>A0ABV5TP53</accession>
<gene>
    <name evidence="2" type="ORF">ACFFRH_32460</name>
</gene>
<evidence type="ECO:0000313" key="3">
    <source>
        <dbReference type="Proteomes" id="UP001589610"/>
    </source>
</evidence>
<dbReference type="PROSITE" id="PS51257">
    <property type="entry name" value="PROKAR_LIPOPROTEIN"/>
    <property type="match status" value="1"/>
</dbReference>
<dbReference type="RefSeq" id="WP_386161209.1">
    <property type="nucleotide sequence ID" value="NZ_JBHMBS010000021.1"/>
</dbReference>
<sequence length="467" mass="48850">MRAGKRVLAAGLALAVGLTAAACAGGGQGGGQAGDQGGGQAAGQTLKMWTFKRTHADALAKAAEQFKTETGIAVTIEAITPDDVFVSKVQSSAQTGDLPDVLELHAGGEDLEVGSSGLLVDLAADVSDAWKQRLLPTTREAGLMTQKRIDLAANDSPFKQVKAGTLFSVPFTAGAFGIVYANKEKLKAAGLDPDTPPKTWEDFLAALKATTDKDPKQGGLSLGLKVTQTGFNWAYQPLAHSYLGKERFQALFAKGTTQGFGSPDGIKTLELYGKLTPYWMPGTTSLGIDEADVAFAQGKSAFNVGGTFTLAFLAQNGMTPDKVLAFPIPPSAEGLNKEIVMAPLALTSLGVTATSKNREAAVKWLDFVTSPKGAGIVAKTSLDLPATDLGAEAEALLGPDLASLQKYFTGAPEATYDAGDTTFLPSDYDQVKPGNLMVRLTPLKEVTPQQAGPEMDKIMGSMWKSTK</sequence>
<name>A0ABV5TP53_9ACTN</name>
<proteinExistence type="predicted"/>
<evidence type="ECO:0000256" key="1">
    <source>
        <dbReference type="SAM" id="SignalP"/>
    </source>
</evidence>
<reference evidence="2 3" key="1">
    <citation type="submission" date="2024-09" db="EMBL/GenBank/DDBJ databases">
        <authorList>
            <person name="Sun Q."/>
            <person name="Mori K."/>
        </authorList>
    </citation>
    <scope>NUCLEOTIDE SEQUENCE [LARGE SCALE GENOMIC DNA]</scope>
    <source>
        <strain evidence="2 3">JCM 3028</strain>
    </source>
</reference>
<dbReference type="Gene3D" id="3.40.190.10">
    <property type="entry name" value="Periplasmic binding protein-like II"/>
    <property type="match status" value="1"/>
</dbReference>
<feature type="signal peptide" evidence="1">
    <location>
        <begin position="1"/>
        <end position="24"/>
    </location>
</feature>
<dbReference type="EMBL" id="JBHMBS010000021">
    <property type="protein sequence ID" value="MFB9680220.1"/>
    <property type="molecule type" value="Genomic_DNA"/>
</dbReference>
<feature type="chain" id="PRO_5045336598" evidence="1">
    <location>
        <begin position="25"/>
        <end position="467"/>
    </location>
</feature>
<protein>
    <submittedName>
        <fullName evidence="2">ABC transporter substrate-binding protein</fullName>
    </submittedName>
</protein>
<evidence type="ECO:0000313" key="2">
    <source>
        <dbReference type="EMBL" id="MFB9680220.1"/>
    </source>
</evidence>
<dbReference type="InterPro" id="IPR006059">
    <property type="entry name" value="SBP"/>
</dbReference>
<dbReference type="Proteomes" id="UP001589610">
    <property type="component" value="Unassembled WGS sequence"/>
</dbReference>